<feature type="chain" id="PRO_5018982656" description="F-box domain-containing protein" evidence="1">
    <location>
        <begin position="27"/>
        <end position="427"/>
    </location>
</feature>
<feature type="domain" description="F-box" evidence="2">
    <location>
        <begin position="39"/>
        <end position="87"/>
    </location>
</feature>
<proteinExistence type="predicted"/>
<dbReference type="AlphaFoldDB" id="A0A438MQZ2"/>
<dbReference type="EMBL" id="NAJM01000071">
    <property type="protein sequence ID" value="RVX66046.1"/>
    <property type="molecule type" value="Genomic_DNA"/>
</dbReference>
<gene>
    <name evidence="3" type="ORF">B0A52_10134</name>
</gene>
<keyword evidence="1" id="KW-0732">Signal</keyword>
<accession>A0A438MQZ2</accession>
<reference evidence="3 4" key="1">
    <citation type="submission" date="2017-03" db="EMBL/GenBank/DDBJ databases">
        <title>Genomes of endolithic fungi from Antarctica.</title>
        <authorList>
            <person name="Coleine C."/>
            <person name="Masonjones S."/>
            <person name="Stajich J.E."/>
        </authorList>
    </citation>
    <scope>NUCLEOTIDE SEQUENCE [LARGE SCALE GENOMIC DNA]</scope>
    <source>
        <strain evidence="3 4">CCFEE 6314</strain>
    </source>
</reference>
<comment type="caution">
    <text evidence="3">The sequence shown here is derived from an EMBL/GenBank/DDBJ whole genome shotgun (WGS) entry which is preliminary data.</text>
</comment>
<evidence type="ECO:0000256" key="1">
    <source>
        <dbReference type="SAM" id="SignalP"/>
    </source>
</evidence>
<evidence type="ECO:0000259" key="2">
    <source>
        <dbReference type="PROSITE" id="PS50181"/>
    </source>
</evidence>
<dbReference type="InterPro" id="IPR001810">
    <property type="entry name" value="F-box_dom"/>
</dbReference>
<name>A0A438MQZ2_EXOME</name>
<protein>
    <recommendedName>
        <fullName evidence="2">F-box domain-containing protein</fullName>
    </recommendedName>
</protein>
<dbReference type="OrthoDB" id="4141047at2759"/>
<organism evidence="3 4">
    <name type="scientific">Exophiala mesophila</name>
    <name type="common">Black yeast-like fungus</name>
    <dbReference type="NCBI Taxonomy" id="212818"/>
    <lineage>
        <taxon>Eukaryota</taxon>
        <taxon>Fungi</taxon>
        <taxon>Dikarya</taxon>
        <taxon>Ascomycota</taxon>
        <taxon>Pezizomycotina</taxon>
        <taxon>Eurotiomycetes</taxon>
        <taxon>Chaetothyriomycetidae</taxon>
        <taxon>Chaetothyriales</taxon>
        <taxon>Herpotrichiellaceae</taxon>
        <taxon>Exophiala</taxon>
    </lineage>
</organism>
<evidence type="ECO:0000313" key="3">
    <source>
        <dbReference type="EMBL" id="RVX66046.1"/>
    </source>
</evidence>
<dbReference type="Proteomes" id="UP000288859">
    <property type="component" value="Unassembled WGS sequence"/>
</dbReference>
<feature type="signal peptide" evidence="1">
    <location>
        <begin position="1"/>
        <end position="26"/>
    </location>
</feature>
<dbReference type="PROSITE" id="PS50181">
    <property type="entry name" value="FBOX"/>
    <property type="match status" value="1"/>
</dbReference>
<sequence length="427" mass="49134">MNALLSLIEWILLRLLGLLSPKITCSSPLPSVQVQAGRTSTLERLPVEVLLCIVSSLPTSSIACMSLTSKWHHEALFDQFDPKWRDDDTEKARFLRLLEEDFPEMIVCCACNILYRWKKSWRYRCPHHHKRHHTSLTGSSHWCFTNEPVVIYRNAVDAFLRGFAKGPRYGPQLEELNHAYKPNVSALFPEGLPEGLDIDKTTDARVVRGKLLLHSVHKLSVSLLAQPSTPQISRVDLSQIVADRLLPAIYKFDLQIGCVHTLSRVAAVILYLFRLRVGCDGDRARMTSLDLLSCGRCATDLRVRVALDCGGTCVQIEVEIWQSFGGRDPDNRNNAEDAHFSHEPVLKQPFDINHPPVRDLEKVFRGEVEENYTEMWSLNKYRRRLGWIQLWSWYYVPEMAQLRRYSVPCEDDWMPARSQDQALPLQW</sequence>
<evidence type="ECO:0000313" key="4">
    <source>
        <dbReference type="Proteomes" id="UP000288859"/>
    </source>
</evidence>